<name>A0A1I7ZSJ7_9BILA</name>
<dbReference type="Proteomes" id="UP000095287">
    <property type="component" value="Unplaced"/>
</dbReference>
<proteinExistence type="predicted"/>
<reference evidence="2" key="1">
    <citation type="submission" date="2016-11" db="UniProtKB">
        <authorList>
            <consortium name="WormBaseParasite"/>
        </authorList>
    </citation>
    <scope>IDENTIFICATION</scope>
</reference>
<evidence type="ECO:0000313" key="2">
    <source>
        <dbReference type="WBParaSite" id="L893_g2912.t1"/>
    </source>
</evidence>
<evidence type="ECO:0000313" key="1">
    <source>
        <dbReference type="Proteomes" id="UP000095287"/>
    </source>
</evidence>
<accession>A0A1I7ZSJ7</accession>
<dbReference type="WBParaSite" id="L893_g2912.t1">
    <property type="protein sequence ID" value="L893_g2912.t1"/>
    <property type="gene ID" value="L893_g2912"/>
</dbReference>
<organism evidence="1 2">
    <name type="scientific">Steinernema glaseri</name>
    <dbReference type="NCBI Taxonomy" id="37863"/>
    <lineage>
        <taxon>Eukaryota</taxon>
        <taxon>Metazoa</taxon>
        <taxon>Ecdysozoa</taxon>
        <taxon>Nematoda</taxon>
        <taxon>Chromadorea</taxon>
        <taxon>Rhabditida</taxon>
        <taxon>Tylenchina</taxon>
        <taxon>Panagrolaimomorpha</taxon>
        <taxon>Strongyloidoidea</taxon>
        <taxon>Steinernematidae</taxon>
        <taxon>Steinernema</taxon>
    </lineage>
</organism>
<keyword evidence="1" id="KW-1185">Reference proteome</keyword>
<sequence>MQITQGVHFDKLNLESVDVASNSLPRVPTADNRCQDGKHRVIGAFPHSVVPLPSETSKGRRRGRKVAVLGRRTSTPRAPQIAAEAPFRLFVFGNSRPEGDARTFDVRPKEAILYL</sequence>
<dbReference type="AlphaFoldDB" id="A0A1I7ZSJ7"/>
<protein>
    <submittedName>
        <fullName evidence="2">Uncharacterized protein</fullName>
    </submittedName>
</protein>